<evidence type="ECO:0000256" key="3">
    <source>
        <dbReference type="ARBA" id="ARBA00022729"/>
    </source>
</evidence>
<organism evidence="6 7">
    <name type="scientific">Potamilus streckersoni</name>
    <dbReference type="NCBI Taxonomy" id="2493646"/>
    <lineage>
        <taxon>Eukaryota</taxon>
        <taxon>Metazoa</taxon>
        <taxon>Spiralia</taxon>
        <taxon>Lophotrochozoa</taxon>
        <taxon>Mollusca</taxon>
        <taxon>Bivalvia</taxon>
        <taxon>Autobranchia</taxon>
        <taxon>Heteroconchia</taxon>
        <taxon>Palaeoheterodonta</taxon>
        <taxon>Unionida</taxon>
        <taxon>Unionoidea</taxon>
        <taxon>Unionidae</taxon>
        <taxon>Ambleminae</taxon>
        <taxon>Lampsilini</taxon>
        <taxon>Potamilus</taxon>
    </lineage>
</organism>
<dbReference type="Proteomes" id="UP001195483">
    <property type="component" value="Unassembled WGS sequence"/>
</dbReference>
<dbReference type="InterPro" id="IPR050822">
    <property type="entry name" value="Cerebellin_Synaptic_Org"/>
</dbReference>
<keyword evidence="2" id="KW-0964">Secreted</keyword>
<reference evidence="6" key="1">
    <citation type="journal article" date="2021" name="Genome Biol. Evol.">
        <title>A High-Quality Reference Genome for a Parasitic Bivalve with Doubly Uniparental Inheritance (Bivalvia: Unionida).</title>
        <authorList>
            <person name="Smith C.H."/>
        </authorList>
    </citation>
    <scope>NUCLEOTIDE SEQUENCE</scope>
    <source>
        <strain evidence="6">CHS0354</strain>
    </source>
</reference>
<dbReference type="PRINTS" id="PR00007">
    <property type="entry name" value="COMPLEMNTC1Q"/>
</dbReference>
<keyword evidence="7" id="KW-1185">Reference proteome</keyword>
<sequence length="328" mass="36778">MNWIIYFCVTVSSIVVPGVTSWSNEYDYGNHDSQTQMIRSLHQRVRHLEALLLSNFVGNKPDAFERELHQMKEENTHLKINLRSQEDKFNHLQRDHLALQNTVNELLKHMSECKGKDVTSSMPNMVESKSEPSAAQVLKPTVVYDLENEKDDDTVANARDKMSNRNLSLGVSGNITTSSRHVLEKPRQIFLGQVPQRQVSFHATLSVLVLNYLAVGQAIIFDQVVSNIGDGYHVRSGMFIAPEEGIYVFHVSVMSAPGKHQDLRLVKEGTVVQHVYADARSSSGYHSGSITVPMHVNKGGEVWVQAECCNDATIHGNTYTIFTGWLTS</sequence>
<dbReference type="SUPFAM" id="SSF49842">
    <property type="entry name" value="TNF-like"/>
    <property type="match status" value="1"/>
</dbReference>
<comment type="caution">
    <text evidence="6">The sequence shown here is derived from an EMBL/GenBank/DDBJ whole genome shotgun (WGS) entry which is preliminary data.</text>
</comment>
<dbReference type="AlphaFoldDB" id="A0AAE0VHF8"/>
<dbReference type="EMBL" id="JAEAOA010000213">
    <property type="protein sequence ID" value="KAK3576840.1"/>
    <property type="molecule type" value="Genomic_DNA"/>
</dbReference>
<feature type="domain" description="C1q" evidence="5">
    <location>
        <begin position="194"/>
        <end position="328"/>
    </location>
</feature>
<dbReference type="PANTHER" id="PTHR22923:SF116">
    <property type="entry name" value="C1Q DOMAIN-CONTAINING PROTEIN"/>
    <property type="match status" value="1"/>
</dbReference>
<evidence type="ECO:0000259" key="5">
    <source>
        <dbReference type="PROSITE" id="PS50871"/>
    </source>
</evidence>
<dbReference type="PANTHER" id="PTHR22923">
    <property type="entry name" value="CEREBELLIN-RELATED"/>
    <property type="match status" value="1"/>
</dbReference>
<feature type="chain" id="PRO_5042268899" description="C1q domain-containing protein" evidence="4">
    <location>
        <begin position="22"/>
        <end position="328"/>
    </location>
</feature>
<evidence type="ECO:0000313" key="7">
    <source>
        <dbReference type="Proteomes" id="UP001195483"/>
    </source>
</evidence>
<reference evidence="6" key="2">
    <citation type="journal article" date="2021" name="Genome Biol. Evol.">
        <title>Developing a high-quality reference genome for a parasitic bivalve with doubly uniparental inheritance (Bivalvia: Unionida).</title>
        <authorList>
            <person name="Smith C.H."/>
        </authorList>
    </citation>
    <scope>NUCLEOTIDE SEQUENCE</scope>
    <source>
        <strain evidence="6">CHS0354</strain>
        <tissue evidence="6">Mantle</tissue>
    </source>
</reference>
<evidence type="ECO:0000256" key="2">
    <source>
        <dbReference type="ARBA" id="ARBA00022525"/>
    </source>
</evidence>
<gene>
    <name evidence="6" type="ORF">CHS0354_002634</name>
</gene>
<keyword evidence="3 4" id="KW-0732">Signal</keyword>
<evidence type="ECO:0000256" key="4">
    <source>
        <dbReference type="SAM" id="SignalP"/>
    </source>
</evidence>
<dbReference type="PROSITE" id="PS50871">
    <property type="entry name" value="C1Q"/>
    <property type="match status" value="1"/>
</dbReference>
<dbReference type="Pfam" id="PF00386">
    <property type="entry name" value="C1q"/>
    <property type="match status" value="1"/>
</dbReference>
<protein>
    <recommendedName>
        <fullName evidence="5">C1q domain-containing protein</fullName>
    </recommendedName>
</protein>
<evidence type="ECO:0000313" key="6">
    <source>
        <dbReference type="EMBL" id="KAK3576840.1"/>
    </source>
</evidence>
<comment type="subcellular location">
    <subcellularLocation>
        <location evidence="1">Secreted</location>
    </subcellularLocation>
</comment>
<dbReference type="SMART" id="SM00110">
    <property type="entry name" value="C1Q"/>
    <property type="match status" value="1"/>
</dbReference>
<proteinExistence type="predicted"/>
<dbReference type="InterPro" id="IPR001073">
    <property type="entry name" value="C1q_dom"/>
</dbReference>
<evidence type="ECO:0000256" key="1">
    <source>
        <dbReference type="ARBA" id="ARBA00004613"/>
    </source>
</evidence>
<dbReference type="GO" id="GO:0005576">
    <property type="term" value="C:extracellular region"/>
    <property type="evidence" value="ECO:0007669"/>
    <property type="project" value="UniProtKB-SubCell"/>
</dbReference>
<accession>A0AAE0VHF8</accession>
<dbReference type="InterPro" id="IPR008983">
    <property type="entry name" value="Tumour_necrosis_fac-like_dom"/>
</dbReference>
<feature type="signal peptide" evidence="4">
    <location>
        <begin position="1"/>
        <end position="21"/>
    </location>
</feature>
<reference evidence="6" key="3">
    <citation type="submission" date="2023-05" db="EMBL/GenBank/DDBJ databases">
        <authorList>
            <person name="Smith C.H."/>
        </authorList>
    </citation>
    <scope>NUCLEOTIDE SEQUENCE</scope>
    <source>
        <strain evidence="6">CHS0354</strain>
        <tissue evidence="6">Mantle</tissue>
    </source>
</reference>
<dbReference type="Gene3D" id="2.60.120.40">
    <property type="match status" value="1"/>
</dbReference>
<name>A0AAE0VHF8_9BIVA</name>